<keyword evidence="1" id="KW-0812">Transmembrane</keyword>
<dbReference type="PATRIC" id="fig|1121305.3.peg.1596"/>
<proteinExistence type="predicted"/>
<protein>
    <submittedName>
        <fullName evidence="2">Uncharacterized protein</fullName>
    </submittedName>
</protein>
<dbReference type="EMBL" id="LTBB01000007">
    <property type="protein sequence ID" value="KYH28860.1"/>
    <property type="molecule type" value="Genomic_DNA"/>
</dbReference>
<dbReference type="Proteomes" id="UP000075374">
    <property type="component" value="Unassembled WGS sequence"/>
</dbReference>
<organism evidence="2 3">
    <name type="scientific">Clostridium colicanis DSM 13634</name>
    <dbReference type="NCBI Taxonomy" id="1121305"/>
    <lineage>
        <taxon>Bacteria</taxon>
        <taxon>Bacillati</taxon>
        <taxon>Bacillota</taxon>
        <taxon>Clostridia</taxon>
        <taxon>Eubacteriales</taxon>
        <taxon>Clostridiaceae</taxon>
        <taxon>Clostridium</taxon>
    </lineage>
</organism>
<keyword evidence="1" id="KW-0472">Membrane</keyword>
<dbReference type="RefSeq" id="WP_061858440.1">
    <property type="nucleotide sequence ID" value="NZ_LTBB01000007.1"/>
</dbReference>
<sequence>MKKFSKKLFTPLSFVISAILIGAAVFCGTYYFFTSKSQTPYISKIKTEIDNINKINESSYIFTKGQTIDIDKISSSLSQSITSLENSYSRIKGLIVTNKYAEDHNNLVLGLKNNILMYKHILSIVNNPKNPDLSNLLAELEKNRNDCMNYYALVSIKGIKLSLPNESLEFLNNAIAYTEKQIRQNTDAQIALSQNRDFLLTFNDISNQFSQIKKDYMNTIIHSRNNVSGYENLLKELDNTENAIARIKTDLSNLTIPNDALSVYEAFAKVLDEYDTYIQNLKYSVKTEQLISISGLTNNDKLNELYDTPEQQMQVVENDYKNFIRIYNEFEDKVV</sequence>
<evidence type="ECO:0000256" key="1">
    <source>
        <dbReference type="SAM" id="Phobius"/>
    </source>
</evidence>
<dbReference type="STRING" id="1121305.CLCOL_15920"/>
<feature type="transmembrane region" description="Helical" evidence="1">
    <location>
        <begin position="12"/>
        <end position="33"/>
    </location>
</feature>
<keyword evidence="3" id="KW-1185">Reference proteome</keyword>
<keyword evidence="1" id="KW-1133">Transmembrane helix</keyword>
<evidence type="ECO:0000313" key="3">
    <source>
        <dbReference type="Proteomes" id="UP000075374"/>
    </source>
</evidence>
<dbReference type="AlphaFoldDB" id="A0A151AMU6"/>
<name>A0A151AMU6_9CLOT</name>
<comment type="caution">
    <text evidence="2">The sequence shown here is derived from an EMBL/GenBank/DDBJ whole genome shotgun (WGS) entry which is preliminary data.</text>
</comment>
<accession>A0A151AMU6</accession>
<gene>
    <name evidence="2" type="ORF">CLCOL_15920</name>
</gene>
<evidence type="ECO:0000313" key="2">
    <source>
        <dbReference type="EMBL" id="KYH28860.1"/>
    </source>
</evidence>
<reference evidence="2 3" key="1">
    <citation type="submission" date="2016-02" db="EMBL/GenBank/DDBJ databases">
        <title>Genome sequence of Clostridium colicanis DSM 13634.</title>
        <authorList>
            <person name="Poehlein A."/>
            <person name="Daniel R."/>
        </authorList>
    </citation>
    <scope>NUCLEOTIDE SEQUENCE [LARGE SCALE GENOMIC DNA]</scope>
    <source>
        <strain evidence="2 3">DSM 13634</strain>
    </source>
</reference>